<dbReference type="Proteomes" id="UP000199028">
    <property type="component" value="Unassembled WGS sequence"/>
</dbReference>
<dbReference type="OrthoDB" id="9918083at2"/>
<protein>
    <submittedName>
        <fullName evidence="3">Uncharacterized protein</fullName>
    </submittedName>
</protein>
<dbReference type="EMBL" id="FOFT01000001">
    <property type="protein sequence ID" value="SEP92633.1"/>
    <property type="molecule type" value="Genomic_DNA"/>
</dbReference>
<sequence>MFRKATAVALVLSAVPAVLAMTFLAGSAQADDARRGDGAGCAARWTHIASDGDTPWGSVTSTDTPWGRSIPASGHSFDGDASGCGDTPWG</sequence>
<keyword evidence="4" id="KW-1185">Reference proteome</keyword>
<reference evidence="4" key="1">
    <citation type="submission" date="2016-10" db="EMBL/GenBank/DDBJ databases">
        <authorList>
            <person name="Varghese N."/>
            <person name="Submissions S."/>
        </authorList>
    </citation>
    <scope>NUCLEOTIDE SEQUENCE [LARGE SCALE GENOMIC DNA]</scope>
    <source>
        <strain evidence="4">CGMCC 4.578</strain>
    </source>
</reference>
<name>A0A1H9BVP3_9PSEU</name>
<feature type="signal peptide" evidence="2">
    <location>
        <begin position="1"/>
        <end position="20"/>
    </location>
</feature>
<evidence type="ECO:0000256" key="1">
    <source>
        <dbReference type="SAM" id="MobiDB-lite"/>
    </source>
</evidence>
<evidence type="ECO:0000313" key="3">
    <source>
        <dbReference type="EMBL" id="SEP92633.1"/>
    </source>
</evidence>
<dbReference type="AlphaFoldDB" id="A0A1H9BVP3"/>
<gene>
    <name evidence="3" type="ORF">SAMN05216195_101591</name>
</gene>
<evidence type="ECO:0000313" key="4">
    <source>
        <dbReference type="Proteomes" id="UP000199028"/>
    </source>
</evidence>
<dbReference type="RefSeq" id="WP_090062974.1">
    <property type="nucleotide sequence ID" value="NZ_FOFT01000001.1"/>
</dbReference>
<accession>A0A1H9BVP3</accession>
<feature type="chain" id="PRO_5039661609" evidence="2">
    <location>
        <begin position="21"/>
        <end position="90"/>
    </location>
</feature>
<keyword evidence="2" id="KW-0732">Signal</keyword>
<evidence type="ECO:0000256" key="2">
    <source>
        <dbReference type="SAM" id="SignalP"/>
    </source>
</evidence>
<feature type="region of interest" description="Disordered" evidence="1">
    <location>
        <begin position="52"/>
        <end position="90"/>
    </location>
</feature>
<organism evidence="3 4">
    <name type="scientific">Lentzea flaviverrucosa</name>
    <dbReference type="NCBI Taxonomy" id="200379"/>
    <lineage>
        <taxon>Bacteria</taxon>
        <taxon>Bacillati</taxon>
        <taxon>Actinomycetota</taxon>
        <taxon>Actinomycetes</taxon>
        <taxon>Pseudonocardiales</taxon>
        <taxon>Pseudonocardiaceae</taxon>
        <taxon>Lentzea</taxon>
    </lineage>
</organism>
<proteinExistence type="predicted"/>